<feature type="compositionally biased region" description="Low complexity" evidence="1">
    <location>
        <begin position="1244"/>
        <end position="1256"/>
    </location>
</feature>
<organism evidence="2 3">
    <name type="scientific">Xylaria hypoxylon</name>
    <dbReference type="NCBI Taxonomy" id="37992"/>
    <lineage>
        <taxon>Eukaryota</taxon>
        <taxon>Fungi</taxon>
        <taxon>Dikarya</taxon>
        <taxon>Ascomycota</taxon>
        <taxon>Pezizomycotina</taxon>
        <taxon>Sordariomycetes</taxon>
        <taxon>Xylariomycetidae</taxon>
        <taxon>Xylariales</taxon>
        <taxon>Xylariaceae</taxon>
        <taxon>Xylaria</taxon>
    </lineage>
</organism>
<accession>A0A4Z0YRM4</accession>
<evidence type="ECO:0000256" key="1">
    <source>
        <dbReference type="SAM" id="MobiDB-lite"/>
    </source>
</evidence>
<sequence length="1581" mass="165767">MMSLPDGWQSDYDGTRWLFRHKAMGVEQYHFPQPGDEYAGFLHDAGTGPVKLTPEDSLAIEQQAKRRSISGWDNDTNNGTKTSGSKREKKKIEDIGEENGMSATGYYDPMLYLGAYNNGSPLGVDDSEESAFNRKAGKGNAAPDITSEATPPTSNSEPILNPLNRQSPSTSSSYAQPVAVELPGGSRQTWSPVGYVAELATQDTVKCAEELAPVELDATSFMPAPIRTNIAQEPAELPAHRSPVEEKAPNPKPTQPAMQLVDSSSLTTASFAYSPQKPQMNPTNRVSSGPSIKRKPVSSGTNPVELGQNKYQPWNPTQGTVEQPSQVPNKAPEALPQTSVLQNQNSELGSIDRKDSEVESTVQGDIPNALARPSAPSKPAPIESSITNNEASSVPSVLQPAQRPAKEPVPLEPTNQQFIPGTQARHDSILVSDSDYNLSYAPSVLKPGGRQSNNSIQESEGNLKPKPPHSSNQYQESIISHHPFEHAAQASSNPNGQPSITKVNTFPSLSNHETTVYPDESSKPAFKPYTPDSGQVNSEPCIGDDEQIPAVAPLSFVKRHSSKSSVVSSITPETQDWTLHPSKPALTQSDEISEVISVINSFTPQATSAPVVDAQQSSVISQVHEQVPPAAANISNPIPVTATPVTQTPAIPSSTNVGIATTQGRPNVQHANNPSQPVQGSFTPDQKPSSSLPPQPVQGSFAQNQKPSPSLPSQTGNPVKISMSPGPLGPQGNTSNPLPPQTSAVVSPGHKPSQASNIPHTNQAHQPGVHSSHANDTTQRPPQAPQVNMTTSNINGPAQSHVTASVQQTPYRPQGQSNPSPNPIAGPSTIGYPQAATQNPNFQQPATTGPSSPQPTARPPVGHQVLGSAAAQISSQSYQHPSPVMHTVSPIQSQVSSPAQSIASLHISQASTPANTFATMNTVTNTTGGSNVGINHTTTPPVRPPSVSAHAPTQPVGNVRPPASSQASAAGILQAQSLQMANPPVKPYPMLPGQVTPLPSQIGSAPIPPPVSQPIPNNYAKPTANTQQQAIVGQQPMQTATGGPTAHHAIPGQMNQMVNPPHGNVAYGPAASQAQVKPPQFQSTPSSHPGVAQTGGYQPSAYQLQPQLVASYPSPIASGQPHGPQTAVPPLTGSLPVGGQPTFQPPPMTYTALQGKPFNSTQATAALTDAGKGMKKWAKKMWSSPAVKQTTVAIGGAIMAESVGMGAGAGAQLASNLYGNANRPPLAHAQTAPPQANGIPGAAPQHQPMQMGQQQQPDALNLDILSLGSLNLGQPQPGQPQLGRPQPTYQPVGIQTPARPPVVYNQNPTPAAGVAVNINAQAQAQANFYQQQQYALVNPVMVSNPPRPVTVGAGAPNSQAEGQANIDANTAANAAIMISSVIGAALRPGPSQPQHANGNSQGYAQQDHTPYAGSHSAENQGYPAENHGYPAENYGYSAENHAVAHEQVYDSSIPPQASATYTDNSYMTTDTTYVDNSSYSANNVYLDNTDVTNNTIGIDNSTTSFADMTYSDTSYVDATLYSNTDITTDISIDVDVNSTLYADGSVAAFSVDESITIASTSDVAVASTDYSGDSWGDFFSF</sequence>
<feature type="region of interest" description="Disordered" evidence="1">
    <location>
        <begin position="940"/>
        <end position="969"/>
    </location>
</feature>
<reference evidence="2 3" key="1">
    <citation type="submission" date="2019-03" db="EMBL/GenBank/DDBJ databases">
        <title>Draft genome sequence of Xylaria hypoxylon DSM 108379, a ubiquitous saprotrophic-parasitic fungi on hardwood.</title>
        <authorList>
            <person name="Buettner E."/>
            <person name="Leonhardt S."/>
            <person name="Gebauer A.M."/>
            <person name="Liers C."/>
            <person name="Hofrichter M."/>
            <person name="Kellner H."/>
        </authorList>
    </citation>
    <scope>NUCLEOTIDE SEQUENCE [LARGE SCALE GENOMIC DNA]</scope>
    <source>
        <strain evidence="2 3">DSM 108379</strain>
    </source>
</reference>
<proteinExistence type="predicted"/>
<feature type="compositionally biased region" description="Polar residues" evidence="1">
    <location>
        <begin position="469"/>
        <end position="478"/>
    </location>
</feature>
<dbReference type="Proteomes" id="UP000297716">
    <property type="component" value="Unassembled WGS sequence"/>
</dbReference>
<name>A0A4Z0YRM4_9PEZI</name>
<feature type="compositionally biased region" description="Polar residues" evidence="1">
    <location>
        <begin position="309"/>
        <end position="328"/>
    </location>
</feature>
<feature type="compositionally biased region" description="Basic and acidic residues" evidence="1">
    <location>
        <begin position="238"/>
        <end position="249"/>
    </location>
</feature>
<feature type="region of interest" description="Disordered" evidence="1">
    <location>
        <begin position="1224"/>
        <end position="1256"/>
    </location>
</feature>
<feature type="compositionally biased region" description="Polar residues" evidence="1">
    <location>
        <begin position="753"/>
        <end position="765"/>
    </location>
</feature>
<feature type="region of interest" description="Disordered" evidence="1">
    <location>
        <begin position="125"/>
        <end position="187"/>
    </location>
</feature>
<comment type="caution">
    <text evidence="2">The sequence shown here is derived from an EMBL/GenBank/DDBJ whole genome shotgun (WGS) entry which is preliminary data.</text>
</comment>
<feature type="compositionally biased region" description="Polar residues" evidence="1">
    <location>
        <begin position="1392"/>
        <end position="1408"/>
    </location>
</feature>
<feature type="region of interest" description="Disordered" evidence="1">
    <location>
        <begin position="1386"/>
        <end position="1426"/>
    </location>
</feature>
<feature type="compositionally biased region" description="Polar residues" evidence="1">
    <location>
        <begin position="835"/>
        <end position="851"/>
    </location>
</feature>
<feature type="region of interest" description="Disordered" evidence="1">
    <location>
        <begin position="1112"/>
        <end position="1147"/>
    </location>
</feature>
<feature type="region of interest" description="Disordered" evidence="1">
    <location>
        <begin position="1037"/>
        <end position="1098"/>
    </location>
</feature>
<feature type="region of interest" description="Disordered" evidence="1">
    <location>
        <begin position="221"/>
        <end position="545"/>
    </location>
</feature>
<protein>
    <submittedName>
        <fullName evidence="2">Uncharacterized protein</fullName>
    </submittedName>
</protein>
<feature type="compositionally biased region" description="Polar residues" evidence="1">
    <location>
        <begin position="731"/>
        <end position="745"/>
    </location>
</feature>
<feature type="compositionally biased region" description="Polar residues" evidence="1">
    <location>
        <begin position="489"/>
        <end position="514"/>
    </location>
</feature>
<feature type="compositionally biased region" description="Low complexity" evidence="1">
    <location>
        <begin position="1269"/>
        <end position="1287"/>
    </location>
</feature>
<dbReference type="OrthoDB" id="3439539at2759"/>
<keyword evidence="3" id="KW-1185">Reference proteome</keyword>
<feature type="compositionally biased region" description="Polar residues" evidence="1">
    <location>
        <begin position="697"/>
        <end position="717"/>
    </location>
</feature>
<feature type="compositionally biased region" description="Polar residues" evidence="1">
    <location>
        <begin position="261"/>
        <end position="290"/>
    </location>
</feature>
<feature type="compositionally biased region" description="Polar residues" evidence="1">
    <location>
        <begin position="384"/>
        <end position="396"/>
    </location>
</feature>
<feature type="compositionally biased region" description="Polar residues" evidence="1">
    <location>
        <begin position="1072"/>
        <end position="1087"/>
    </location>
</feature>
<feature type="region of interest" description="Disordered" evidence="1">
    <location>
        <begin position="643"/>
        <end position="862"/>
    </location>
</feature>
<feature type="compositionally biased region" description="Polar residues" evidence="1">
    <location>
        <begin position="450"/>
        <end position="460"/>
    </location>
</feature>
<dbReference type="EMBL" id="SKBN01000183">
    <property type="protein sequence ID" value="TGJ81143.1"/>
    <property type="molecule type" value="Genomic_DNA"/>
</dbReference>
<gene>
    <name evidence="2" type="ORF">E0Z10_g7628</name>
</gene>
<feature type="compositionally biased region" description="Low complexity" evidence="1">
    <location>
        <begin position="643"/>
        <end position="652"/>
    </location>
</feature>
<feature type="region of interest" description="Disordered" evidence="1">
    <location>
        <begin position="562"/>
        <end position="585"/>
    </location>
</feature>
<feature type="compositionally biased region" description="Polar residues" evidence="1">
    <location>
        <begin position="336"/>
        <end position="348"/>
    </location>
</feature>
<feature type="compositionally biased region" description="Polar residues" evidence="1">
    <location>
        <begin position="653"/>
        <end position="690"/>
    </location>
</feature>
<evidence type="ECO:0000313" key="2">
    <source>
        <dbReference type="EMBL" id="TGJ81143.1"/>
    </source>
</evidence>
<feature type="region of interest" description="Disordered" evidence="1">
    <location>
        <begin position="1269"/>
        <end position="1305"/>
    </location>
</feature>
<feature type="compositionally biased region" description="Polar residues" evidence="1">
    <location>
        <begin position="772"/>
        <end position="819"/>
    </location>
</feature>
<feature type="compositionally biased region" description="Polar residues" evidence="1">
    <location>
        <begin position="71"/>
        <end position="83"/>
    </location>
</feature>
<feature type="region of interest" description="Disordered" evidence="1">
    <location>
        <begin position="64"/>
        <end position="92"/>
    </location>
</feature>
<feature type="compositionally biased region" description="Polar residues" evidence="1">
    <location>
        <begin position="147"/>
        <end position="175"/>
    </location>
</feature>
<evidence type="ECO:0000313" key="3">
    <source>
        <dbReference type="Proteomes" id="UP000297716"/>
    </source>
</evidence>